<gene>
    <name evidence="6" type="ORF">M0812_19627</name>
</gene>
<dbReference type="InterPro" id="IPR013201">
    <property type="entry name" value="Prot_inhib_I29"/>
</dbReference>
<dbReference type="GO" id="GO:0008234">
    <property type="term" value="F:cysteine-type peptidase activity"/>
    <property type="evidence" value="ECO:0007669"/>
    <property type="project" value="InterPro"/>
</dbReference>
<accession>A0AAV7Z365</accession>
<dbReference type="Pfam" id="PF08246">
    <property type="entry name" value="Inhibitor_I29"/>
    <property type="match status" value="1"/>
</dbReference>
<comment type="similarity">
    <text evidence="1">Belongs to the peptidase C1 family.</text>
</comment>
<dbReference type="InterPro" id="IPR000668">
    <property type="entry name" value="Peptidase_C1A_C"/>
</dbReference>
<dbReference type="SUPFAM" id="SSF54001">
    <property type="entry name" value="Cysteine proteinases"/>
    <property type="match status" value="1"/>
</dbReference>
<dbReference type="Gene3D" id="3.90.70.10">
    <property type="entry name" value="Cysteine proteinases"/>
    <property type="match status" value="1"/>
</dbReference>
<dbReference type="FunFam" id="3.90.70.10:FF:000332">
    <property type="entry name" value="Cathepsin L1"/>
    <property type="match status" value="1"/>
</dbReference>
<dbReference type="PRINTS" id="PR00705">
    <property type="entry name" value="PAPAIN"/>
</dbReference>
<dbReference type="PROSITE" id="PS00639">
    <property type="entry name" value="THIOL_PROTEASE_HIS"/>
    <property type="match status" value="1"/>
</dbReference>
<name>A0AAV7Z365_9EUKA</name>
<dbReference type="Pfam" id="PF00112">
    <property type="entry name" value="Peptidase_C1"/>
    <property type="match status" value="1"/>
</dbReference>
<dbReference type="InterPro" id="IPR000169">
    <property type="entry name" value="Pept_cys_AS"/>
</dbReference>
<dbReference type="EMBL" id="JANTQA010000040">
    <property type="protein sequence ID" value="KAJ3435439.1"/>
    <property type="molecule type" value="Genomic_DNA"/>
</dbReference>
<evidence type="ECO:0000259" key="4">
    <source>
        <dbReference type="SMART" id="SM00645"/>
    </source>
</evidence>
<keyword evidence="2" id="KW-1015">Disulfide bond</keyword>
<feature type="signal peptide" evidence="3">
    <location>
        <begin position="1"/>
        <end position="17"/>
    </location>
</feature>
<evidence type="ECO:0000313" key="6">
    <source>
        <dbReference type="EMBL" id="KAJ3435439.1"/>
    </source>
</evidence>
<proteinExistence type="inferred from homology"/>
<sequence length="541" mass="62668">MKQLILFALIFASLVLSADPPKPTYSNKYHTEFIFSLPYAGLNEPYVVDFDETKSRENINIYNGLVRNLYLYDATNDARYEIIITQDKQSCFKNPVDHLTPPKEAKSLTPVIPDLTDWTYTGAKVRRGIQCNYWSYQDTQYNTTSYYEFYAEVNSNQPVQYWMTGVDVVFGSHYDEYILDYYVFQDKTVDESAFVVPDVCKKPETEIPHVFGRNVVQFKNLFPKSTNKKANSRFDRFMSQFGKKYDSREEYLSRKNIFENNMKKIEEHNSQNKGYSMKMNKYADLSFDEFRSLYLLPTIDAEKHEQLSQNLWEPETLYSLPETFDWRKYGAVSPIKDQATCGSCYAFSVIGALEGQHFLSHGKLLEFSEQNVIDCMWNAPHKSWGCDGSEQWKVFDGLMNLGGIMSEEDYPYLGVTGYCGFDKTKKAATIHSYYNVSNDEQIVMQALYQMGPLAVSYDVVSSNVYYSGGYYEDDTCSKTSLNHAVLMVGWGNYQGDPTKPYWLIKNSWSTHWGDEGYMYISRKNNDCGFTSQVTYPILNRD</sequence>
<dbReference type="SMART" id="SM00645">
    <property type="entry name" value="Pept_C1"/>
    <property type="match status" value="1"/>
</dbReference>
<evidence type="ECO:0000256" key="3">
    <source>
        <dbReference type="SAM" id="SignalP"/>
    </source>
</evidence>
<evidence type="ECO:0000259" key="5">
    <source>
        <dbReference type="SMART" id="SM00848"/>
    </source>
</evidence>
<dbReference type="InterPro" id="IPR039417">
    <property type="entry name" value="Peptidase_C1A_papain-like"/>
</dbReference>
<evidence type="ECO:0000313" key="7">
    <source>
        <dbReference type="Proteomes" id="UP001146793"/>
    </source>
</evidence>
<dbReference type="CDD" id="cd02248">
    <property type="entry name" value="Peptidase_C1A"/>
    <property type="match status" value="1"/>
</dbReference>
<comment type="caution">
    <text evidence="6">The sequence shown here is derived from an EMBL/GenBank/DDBJ whole genome shotgun (WGS) entry which is preliminary data.</text>
</comment>
<dbReference type="InterPro" id="IPR038765">
    <property type="entry name" value="Papain-like_cys_pep_sf"/>
</dbReference>
<protein>
    <submittedName>
        <fullName evidence="6">Uncharacterized protein</fullName>
    </submittedName>
</protein>
<evidence type="ECO:0000256" key="2">
    <source>
        <dbReference type="ARBA" id="ARBA00023157"/>
    </source>
</evidence>
<dbReference type="PANTHER" id="PTHR12411">
    <property type="entry name" value="CYSTEINE PROTEASE FAMILY C1-RELATED"/>
    <property type="match status" value="1"/>
</dbReference>
<feature type="domain" description="Peptidase C1A papain C-terminal" evidence="4">
    <location>
        <begin position="320"/>
        <end position="537"/>
    </location>
</feature>
<feature type="chain" id="PRO_5043529702" evidence="3">
    <location>
        <begin position="18"/>
        <end position="541"/>
    </location>
</feature>
<evidence type="ECO:0000256" key="1">
    <source>
        <dbReference type="ARBA" id="ARBA00008455"/>
    </source>
</evidence>
<dbReference type="InterPro" id="IPR025661">
    <property type="entry name" value="Pept_asp_AS"/>
</dbReference>
<keyword evidence="3" id="KW-0732">Signal</keyword>
<dbReference type="Proteomes" id="UP001146793">
    <property type="component" value="Unassembled WGS sequence"/>
</dbReference>
<dbReference type="PROSITE" id="PS00640">
    <property type="entry name" value="THIOL_PROTEASE_ASN"/>
    <property type="match status" value="1"/>
</dbReference>
<dbReference type="InterPro" id="IPR025660">
    <property type="entry name" value="Pept_his_AS"/>
</dbReference>
<dbReference type="GO" id="GO:0006508">
    <property type="term" value="P:proteolysis"/>
    <property type="evidence" value="ECO:0007669"/>
    <property type="project" value="InterPro"/>
</dbReference>
<dbReference type="PROSITE" id="PS00139">
    <property type="entry name" value="THIOL_PROTEASE_CYS"/>
    <property type="match status" value="1"/>
</dbReference>
<dbReference type="SMART" id="SM00848">
    <property type="entry name" value="Inhibitor_I29"/>
    <property type="match status" value="1"/>
</dbReference>
<feature type="domain" description="Cathepsin propeptide inhibitor" evidence="5">
    <location>
        <begin position="234"/>
        <end position="290"/>
    </location>
</feature>
<dbReference type="AlphaFoldDB" id="A0AAV7Z365"/>
<dbReference type="InterPro" id="IPR013128">
    <property type="entry name" value="Peptidase_C1A"/>
</dbReference>
<organism evidence="6 7">
    <name type="scientific">Anaeramoeba flamelloides</name>
    <dbReference type="NCBI Taxonomy" id="1746091"/>
    <lineage>
        <taxon>Eukaryota</taxon>
        <taxon>Metamonada</taxon>
        <taxon>Anaeramoebidae</taxon>
        <taxon>Anaeramoeba</taxon>
    </lineage>
</organism>
<reference evidence="6" key="1">
    <citation type="submission" date="2022-08" db="EMBL/GenBank/DDBJ databases">
        <title>Novel sulphate-reducing endosymbionts in the free-living metamonad Anaeramoeba.</title>
        <authorList>
            <person name="Jerlstrom-Hultqvist J."/>
            <person name="Cepicka I."/>
            <person name="Gallot-Lavallee L."/>
            <person name="Salas-Leiva D."/>
            <person name="Curtis B.A."/>
            <person name="Zahonova K."/>
            <person name="Pipaliya S."/>
            <person name="Dacks J."/>
            <person name="Roger A.J."/>
        </authorList>
    </citation>
    <scope>NUCLEOTIDE SEQUENCE</scope>
    <source>
        <strain evidence="6">Busselton2</strain>
    </source>
</reference>